<name>A0A074WGB9_9PEZI</name>
<dbReference type="STRING" id="1043004.A0A074WGB9"/>
<keyword evidence="3" id="KW-1185">Reference proteome</keyword>
<reference evidence="2 3" key="1">
    <citation type="journal article" date="2014" name="BMC Genomics">
        <title>Genome sequencing of four Aureobasidium pullulans varieties: biotechnological potential, stress tolerance, and description of new species.</title>
        <authorList>
            <person name="Gostin Ar C."/>
            <person name="Ohm R.A."/>
            <person name="Kogej T."/>
            <person name="Sonjak S."/>
            <person name="Turk M."/>
            <person name="Zajc J."/>
            <person name="Zalar P."/>
            <person name="Grube M."/>
            <person name="Sun H."/>
            <person name="Han J."/>
            <person name="Sharma A."/>
            <person name="Chiniquy J."/>
            <person name="Ngan C.Y."/>
            <person name="Lipzen A."/>
            <person name="Barry K."/>
            <person name="Grigoriev I.V."/>
            <person name="Gunde-Cimerman N."/>
        </authorList>
    </citation>
    <scope>NUCLEOTIDE SEQUENCE [LARGE SCALE GENOMIC DNA]</scope>
    <source>
        <strain evidence="2 3">CBS 147.97</strain>
    </source>
</reference>
<dbReference type="GeneID" id="25411648"/>
<gene>
    <name evidence="2" type="ORF">M436DRAFT_52720</name>
</gene>
<accession>A0A074WGB9</accession>
<dbReference type="CDD" id="cd09917">
    <property type="entry name" value="F-box_SF"/>
    <property type="match status" value="1"/>
</dbReference>
<dbReference type="InterPro" id="IPR001810">
    <property type="entry name" value="F-box_dom"/>
</dbReference>
<dbReference type="Proteomes" id="UP000027730">
    <property type="component" value="Unassembled WGS sequence"/>
</dbReference>
<proteinExistence type="predicted"/>
<protein>
    <recommendedName>
        <fullName evidence="1">F-box domain-containing protein</fullName>
    </recommendedName>
</protein>
<dbReference type="HOGENOM" id="CLU_867548_0_0_1"/>
<sequence>MALIDLPPELLLRVSAFLTTPELGNFRLTSKPIESVLFDSFAREFFTKKQFMLEQPSLQALIDISNHPTLASRLSELVISTHVLPSDPDMVSPTSRALYAAGHVNHHVLMASGQALLMLSEAFSKLPNLRTVGLRDYNGLGRWRDGEFATWKSWGWSFGWEAMSTYHPNDRHTQRPLESISPEPILPLLFYALGHARVLPESIHVFLRKHSKLTQQSFNMLDGYLGDKITPVLGDIKELMLAIGNDTIPYHHHRFTKATKSDMANNLPLARLLQRTPKLETLRLNFEQHQPFGSEFLNWLGSPVPTQTLSTTLVTAPVSLP</sequence>
<feature type="non-terminal residue" evidence="2">
    <location>
        <position position="321"/>
    </location>
</feature>
<evidence type="ECO:0000259" key="1">
    <source>
        <dbReference type="PROSITE" id="PS50181"/>
    </source>
</evidence>
<evidence type="ECO:0000313" key="3">
    <source>
        <dbReference type="Proteomes" id="UP000027730"/>
    </source>
</evidence>
<dbReference type="AlphaFoldDB" id="A0A074WGB9"/>
<dbReference type="Pfam" id="PF00646">
    <property type="entry name" value="F-box"/>
    <property type="match status" value="1"/>
</dbReference>
<dbReference type="PROSITE" id="PS50181">
    <property type="entry name" value="FBOX"/>
    <property type="match status" value="1"/>
</dbReference>
<dbReference type="EMBL" id="KL584716">
    <property type="protein sequence ID" value="KEQ70624.1"/>
    <property type="molecule type" value="Genomic_DNA"/>
</dbReference>
<dbReference type="OrthoDB" id="5279008at2759"/>
<feature type="domain" description="F-box" evidence="1">
    <location>
        <begin position="1"/>
        <end position="49"/>
    </location>
</feature>
<evidence type="ECO:0000313" key="2">
    <source>
        <dbReference type="EMBL" id="KEQ70624.1"/>
    </source>
</evidence>
<dbReference type="RefSeq" id="XP_013424801.1">
    <property type="nucleotide sequence ID" value="XM_013569347.1"/>
</dbReference>
<organism evidence="2 3">
    <name type="scientific">Aureobasidium namibiae CBS 147.97</name>
    <dbReference type="NCBI Taxonomy" id="1043004"/>
    <lineage>
        <taxon>Eukaryota</taxon>
        <taxon>Fungi</taxon>
        <taxon>Dikarya</taxon>
        <taxon>Ascomycota</taxon>
        <taxon>Pezizomycotina</taxon>
        <taxon>Dothideomycetes</taxon>
        <taxon>Dothideomycetidae</taxon>
        <taxon>Dothideales</taxon>
        <taxon>Saccotheciaceae</taxon>
        <taxon>Aureobasidium</taxon>
    </lineage>
</organism>